<dbReference type="Proteomes" id="UP000001514">
    <property type="component" value="Unassembled WGS sequence"/>
</dbReference>
<feature type="transmembrane region" description="Helical" evidence="1">
    <location>
        <begin position="69"/>
        <end position="87"/>
    </location>
</feature>
<proteinExistence type="predicted"/>
<dbReference type="SUPFAM" id="SSF51110">
    <property type="entry name" value="alpha-D-mannose-specific plant lectins"/>
    <property type="match status" value="1"/>
</dbReference>
<dbReference type="HOGENOM" id="CLU_053425_0_0_1"/>
<protein>
    <recommendedName>
        <fullName evidence="2">Bulb-type lectin domain-containing protein</fullName>
    </recommendedName>
</protein>
<evidence type="ECO:0000313" key="3">
    <source>
        <dbReference type="EMBL" id="EFJ16269.1"/>
    </source>
</evidence>
<name>D8SGV6_SELML</name>
<dbReference type="InParanoid" id="D8SGV6"/>
<feature type="transmembrane region" description="Helical" evidence="1">
    <location>
        <begin position="36"/>
        <end position="57"/>
    </location>
</feature>
<accession>D8SGV6</accession>
<organism evidence="4">
    <name type="scientific">Selaginella moellendorffii</name>
    <name type="common">Spikemoss</name>
    <dbReference type="NCBI Taxonomy" id="88036"/>
    <lineage>
        <taxon>Eukaryota</taxon>
        <taxon>Viridiplantae</taxon>
        <taxon>Streptophyta</taxon>
        <taxon>Embryophyta</taxon>
        <taxon>Tracheophyta</taxon>
        <taxon>Lycopodiopsida</taxon>
        <taxon>Selaginellales</taxon>
        <taxon>Selaginellaceae</taxon>
        <taxon>Selaginella</taxon>
    </lineage>
</organism>
<evidence type="ECO:0000313" key="4">
    <source>
        <dbReference type="Proteomes" id="UP000001514"/>
    </source>
</evidence>
<evidence type="ECO:0000259" key="2">
    <source>
        <dbReference type="PROSITE" id="PS50927"/>
    </source>
</evidence>
<keyword evidence="1" id="KW-1133">Transmembrane helix</keyword>
<dbReference type="Gene3D" id="2.90.10.30">
    <property type="match status" value="1"/>
</dbReference>
<keyword evidence="4" id="KW-1185">Reference proteome</keyword>
<keyword evidence="1" id="KW-0812">Transmembrane</keyword>
<dbReference type="Gramene" id="EFJ16269">
    <property type="protein sequence ID" value="EFJ16269"/>
    <property type="gene ID" value="SELMODRAFT_421948"/>
</dbReference>
<dbReference type="SMART" id="SM00108">
    <property type="entry name" value="B_lectin"/>
    <property type="match status" value="1"/>
</dbReference>
<feature type="domain" description="Bulb-type lectin" evidence="2">
    <location>
        <begin position="302"/>
        <end position="423"/>
    </location>
</feature>
<keyword evidence="1" id="KW-0472">Membrane</keyword>
<dbReference type="PROSITE" id="PS50927">
    <property type="entry name" value="BULB_LECTIN"/>
    <property type="match status" value="1"/>
</dbReference>
<dbReference type="EMBL" id="GL377619">
    <property type="protein sequence ID" value="EFJ16269.1"/>
    <property type="molecule type" value="Genomic_DNA"/>
</dbReference>
<gene>
    <name evidence="3" type="ORF">SELMODRAFT_421948</name>
</gene>
<dbReference type="KEGG" id="smo:SELMODRAFT_421948"/>
<dbReference type="InterPro" id="IPR001480">
    <property type="entry name" value="Bulb-type_lectin_dom"/>
</dbReference>
<sequence length="424" mass="48567">MGMSYHLMARTKYKVMAWSLLPPMVFIFRQDGSPDWLLLLFLSPMVLLISPFSGLVWNLDLELIEQCKPILLILSFDGICMLLIGSYNVQTLYGLITTAVVNKLQNMIGRLFLILFLFSNHNPIGADPEFLARQHPWRFESGDFHVISMAILKRIRSLSMEKHYTYGRSFTSTFMATSEFKVSVRLWLFSVQRNDGMCYVTPDHLHVIDSQALVNAFLGLYNSVASKEIESMGYGRILCVWKIFAIDYVSWYGKPEYGLTEQENQDEPAFDHSRDFNRTLFDITTDPDWENCWPFRSNMIGGAEAALGSYIVRVGTLVSPNGRYKVIMQQDCNFVLYEAYLENVNAVVWESDTFRKAKGCYINLQMDGNLVLVDSSGKQVLFASNRYCPNQPNCVVTAGLSVTDNGYIVIWQTDTQTELWREPK</sequence>
<reference evidence="3 4" key="1">
    <citation type="journal article" date="2011" name="Science">
        <title>The Selaginella genome identifies genetic changes associated with the evolution of vascular plants.</title>
        <authorList>
            <person name="Banks J.A."/>
            <person name="Nishiyama T."/>
            <person name="Hasebe M."/>
            <person name="Bowman J.L."/>
            <person name="Gribskov M."/>
            <person name="dePamphilis C."/>
            <person name="Albert V.A."/>
            <person name="Aono N."/>
            <person name="Aoyama T."/>
            <person name="Ambrose B.A."/>
            <person name="Ashton N.W."/>
            <person name="Axtell M.J."/>
            <person name="Barker E."/>
            <person name="Barker M.S."/>
            <person name="Bennetzen J.L."/>
            <person name="Bonawitz N.D."/>
            <person name="Chapple C."/>
            <person name="Cheng C."/>
            <person name="Correa L.G."/>
            <person name="Dacre M."/>
            <person name="DeBarry J."/>
            <person name="Dreyer I."/>
            <person name="Elias M."/>
            <person name="Engstrom E.M."/>
            <person name="Estelle M."/>
            <person name="Feng L."/>
            <person name="Finet C."/>
            <person name="Floyd S.K."/>
            <person name="Frommer W.B."/>
            <person name="Fujita T."/>
            <person name="Gramzow L."/>
            <person name="Gutensohn M."/>
            <person name="Harholt J."/>
            <person name="Hattori M."/>
            <person name="Heyl A."/>
            <person name="Hirai T."/>
            <person name="Hiwatashi Y."/>
            <person name="Ishikawa M."/>
            <person name="Iwata M."/>
            <person name="Karol K.G."/>
            <person name="Koehler B."/>
            <person name="Kolukisaoglu U."/>
            <person name="Kubo M."/>
            <person name="Kurata T."/>
            <person name="Lalonde S."/>
            <person name="Li K."/>
            <person name="Li Y."/>
            <person name="Litt A."/>
            <person name="Lyons E."/>
            <person name="Manning G."/>
            <person name="Maruyama T."/>
            <person name="Michael T.P."/>
            <person name="Mikami K."/>
            <person name="Miyazaki S."/>
            <person name="Morinaga S."/>
            <person name="Murata T."/>
            <person name="Mueller-Roeber B."/>
            <person name="Nelson D.R."/>
            <person name="Obara M."/>
            <person name="Oguri Y."/>
            <person name="Olmstead R.G."/>
            <person name="Onodera N."/>
            <person name="Petersen B.L."/>
            <person name="Pils B."/>
            <person name="Prigge M."/>
            <person name="Rensing S.A."/>
            <person name="Riano-Pachon D.M."/>
            <person name="Roberts A.W."/>
            <person name="Sato Y."/>
            <person name="Scheller H.V."/>
            <person name="Schulz B."/>
            <person name="Schulz C."/>
            <person name="Shakirov E.V."/>
            <person name="Shibagaki N."/>
            <person name="Shinohara N."/>
            <person name="Shippen D.E."/>
            <person name="Soerensen I."/>
            <person name="Sotooka R."/>
            <person name="Sugimoto N."/>
            <person name="Sugita M."/>
            <person name="Sumikawa N."/>
            <person name="Tanurdzic M."/>
            <person name="Theissen G."/>
            <person name="Ulvskov P."/>
            <person name="Wakazuki S."/>
            <person name="Weng J.K."/>
            <person name="Willats W.W."/>
            <person name="Wipf D."/>
            <person name="Wolf P.G."/>
            <person name="Yang L."/>
            <person name="Zimmer A.D."/>
            <person name="Zhu Q."/>
            <person name="Mitros T."/>
            <person name="Hellsten U."/>
            <person name="Loque D."/>
            <person name="Otillar R."/>
            <person name="Salamov A."/>
            <person name="Schmutz J."/>
            <person name="Shapiro H."/>
            <person name="Lindquist E."/>
            <person name="Lucas S."/>
            <person name="Rokhsar D."/>
            <person name="Grigoriev I.V."/>
        </authorList>
    </citation>
    <scope>NUCLEOTIDE SEQUENCE [LARGE SCALE GENOMIC DNA]</scope>
</reference>
<dbReference type="AlphaFoldDB" id="D8SGV6"/>
<evidence type="ECO:0000256" key="1">
    <source>
        <dbReference type="SAM" id="Phobius"/>
    </source>
</evidence>
<dbReference type="InterPro" id="IPR036426">
    <property type="entry name" value="Bulb-type_lectin_dom_sf"/>
</dbReference>